<sequence length="263" mass="27710">MTITAQPASTGVDTQELEARVKAMYREVAESPQGEFHFEMGRALAERLGYDPRGLDAVPDAAIDSFAGVGHFLDLAAIQLGETVLDLGSGSGMDSLLAALATGPGGQVLGLDMTAAQRDKAERLAREADSGQVTFRAGYIEAPPFADESVDVVISNGVINLSADKSRVFAEAARVLRPGGRLALADIVTETALPESVSCNATLWAACIGGALQQDDYRAAIESAGLVIETWREHPEYRFLTDSARGASATYGVKSISLLAVKH</sequence>
<evidence type="ECO:0000256" key="3">
    <source>
        <dbReference type="ARBA" id="ARBA00034487"/>
    </source>
</evidence>
<dbReference type="EC" id="2.1.1.137" evidence="4"/>
<evidence type="ECO:0000256" key="4">
    <source>
        <dbReference type="ARBA" id="ARBA00034521"/>
    </source>
</evidence>
<dbReference type="GO" id="GO:0032259">
    <property type="term" value="P:methylation"/>
    <property type="evidence" value="ECO:0007669"/>
    <property type="project" value="UniProtKB-KW"/>
</dbReference>
<dbReference type="PANTHER" id="PTHR43675:SF8">
    <property type="entry name" value="ARSENITE METHYLTRANSFERASE"/>
    <property type="match status" value="1"/>
</dbReference>
<proteinExistence type="inferred from homology"/>
<feature type="domain" description="Methyltransferase" evidence="9">
    <location>
        <begin position="81"/>
        <end position="225"/>
    </location>
</feature>
<keyword evidence="10" id="KW-0489">Methyltransferase</keyword>
<dbReference type="Gene3D" id="3.40.50.150">
    <property type="entry name" value="Vaccinia Virus protein VP39"/>
    <property type="match status" value="1"/>
</dbReference>
<name>A0A2A2EXP3_9GAMM</name>
<comment type="caution">
    <text evidence="10">The sequence shown here is derived from an EMBL/GenBank/DDBJ whole genome shotgun (WGS) entry which is preliminary data.</text>
</comment>
<reference evidence="10 11" key="1">
    <citation type="submission" date="2017-08" db="EMBL/GenBank/DDBJ databases">
        <title>Halomonas alkalisoli sp. nov., isolated from saline alkaline soil.</title>
        <authorList>
            <person name="Wang D."/>
            <person name="Zhang G."/>
        </authorList>
    </citation>
    <scope>NUCLEOTIDE SEQUENCE [LARGE SCALE GENOMIC DNA]</scope>
    <source>
        <strain evidence="10 11">WRN001</strain>
    </source>
</reference>
<evidence type="ECO:0000259" key="9">
    <source>
        <dbReference type="Pfam" id="PF13847"/>
    </source>
</evidence>
<comment type="catalytic activity">
    <reaction evidence="8">
        <text>arsenic triglutathione + 3 [thioredoxin]-dithiol + 3 S-adenosyl-L-methionine = trimethylarsine + 3 [thioredoxin]-disulfide + 3 glutathione + 3 S-adenosyl-L-homocysteine + 3 H(+)</text>
        <dbReference type="Rhea" id="RHEA:69432"/>
        <dbReference type="Rhea" id="RHEA-COMP:10698"/>
        <dbReference type="Rhea" id="RHEA-COMP:10700"/>
        <dbReference type="ChEBI" id="CHEBI:15378"/>
        <dbReference type="ChEBI" id="CHEBI:27130"/>
        <dbReference type="ChEBI" id="CHEBI:29950"/>
        <dbReference type="ChEBI" id="CHEBI:50058"/>
        <dbReference type="ChEBI" id="CHEBI:57856"/>
        <dbReference type="ChEBI" id="CHEBI:57925"/>
        <dbReference type="ChEBI" id="CHEBI:59789"/>
        <dbReference type="ChEBI" id="CHEBI:183640"/>
        <dbReference type="EC" id="2.1.1.137"/>
    </reaction>
</comment>
<evidence type="ECO:0000256" key="7">
    <source>
        <dbReference type="ARBA" id="ARBA00047943"/>
    </source>
</evidence>
<accession>A0A2A2EXP3</accession>
<dbReference type="AlphaFoldDB" id="A0A2A2EXP3"/>
<dbReference type="Pfam" id="PF13847">
    <property type="entry name" value="Methyltransf_31"/>
    <property type="match status" value="1"/>
</dbReference>
<dbReference type="EMBL" id="NSKB01000002">
    <property type="protein sequence ID" value="PAU78171.1"/>
    <property type="molecule type" value="Genomic_DNA"/>
</dbReference>
<dbReference type="CDD" id="cd02440">
    <property type="entry name" value="AdoMet_MTases"/>
    <property type="match status" value="1"/>
</dbReference>
<comment type="similarity">
    <text evidence="3">Belongs to the methyltransferase superfamily. Arsenite methyltransferase family.</text>
</comment>
<dbReference type="GO" id="GO:0030791">
    <property type="term" value="F:arsenite methyltransferase activity"/>
    <property type="evidence" value="ECO:0007669"/>
    <property type="project" value="UniProtKB-EC"/>
</dbReference>
<dbReference type="OrthoDB" id="9772751at2"/>
<evidence type="ECO:0000313" key="10">
    <source>
        <dbReference type="EMBL" id="PAU78171.1"/>
    </source>
</evidence>
<comment type="catalytic activity">
    <reaction evidence="7">
        <text>arsenic triglutathione + 2 [thioredoxin]-dithiol + 2 S-adenosyl-L-methionine + H2O = dimethylarsinous acid + 2 [thioredoxin]-disulfide + 3 glutathione + 2 S-adenosyl-L-homocysteine + 2 H(+)</text>
        <dbReference type="Rhea" id="RHEA:69464"/>
        <dbReference type="Rhea" id="RHEA-COMP:10698"/>
        <dbReference type="Rhea" id="RHEA-COMP:10700"/>
        <dbReference type="ChEBI" id="CHEBI:15377"/>
        <dbReference type="ChEBI" id="CHEBI:15378"/>
        <dbReference type="ChEBI" id="CHEBI:23808"/>
        <dbReference type="ChEBI" id="CHEBI:29950"/>
        <dbReference type="ChEBI" id="CHEBI:50058"/>
        <dbReference type="ChEBI" id="CHEBI:57856"/>
        <dbReference type="ChEBI" id="CHEBI:57925"/>
        <dbReference type="ChEBI" id="CHEBI:59789"/>
        <dbReference type="ChEBI" id="CHEBI:183640"/>
        <dbReference type="EC" id="2.1.1.137"/>
    </reaction>
</comment>
<keyword evidence="2" id="KW-0949">S-adenosyl-L-methionine</keyword>
<keyword evidence="1 10" id="KW-0808">Transferase</keyword>
<protein>
    <recommendedName>
        <fullName evidence="5">Arsenite methyltransferase</fullName>
        <ecNumber evidence="4">2.1.1.137</ecNumber>
    </recommendedName>
</protein>
<evidence type="ECO:0000256" key="8">
    <source>
        <dbReference type="ARBA" id="ARBA00048428"/>
    </source>
</evidence>
<dbReference type="Proteomes" id="UP000217771">
    <property type="component" value="Unassembled WGS sequence"/>
</dbReference>
<dbReference type="RefSeq" id="WP_095619846.1">
    <property type="nucleotide sequence ID" value="NZ_NSKB01000002.1"/>
</dbReference>
<organism evidence="10 11">
    <name type="scientific">Halomonas salipaludis</name>
    <dbReference type="NCBI Taxonomy" id="2032625"/>
    <lineage>
        <taxon>Bacteria</taxon>
        <taxon>Pseudomonadati</taxon>
        <taxon>Pseudomonadota</taxon>
        <taxon>Gammaproteobacteria</taxon>
        <taxon>Oceanospirillales</taxon>
        <taxon>Halomonadaceae</taxon>
        <taxon>Halomonas</taxon>
    </lineage>
</organism>
<dbReference type="InterPro" id="IPR029063">
    <property type="entry name" value="SAM-dependent_MTases_sf"/>
</dbReference>
<evidence type="ECO:0000256" key="5">
    <source>
        <dbReference type="ARBA" id="ARBA00034545"/>
    </source>
</evidence>
<evidence type="ECO:0000256" key="1">
    <source>
        <dbReference type="ARBA" id="ARBA00022679"/>
    </source>
</evidence>
<keyword evidence="11" id="KW-1185">Reference proteome</keyword>
<dbReference type="InterPro" id="IPR026669">
    <property type="entry name" value="Arsenite_MeTrfase-like"/>
</dbReference>
<dbReference type="InterPro" id="IPR025714">
    <property type="entry name" value="Methyltranfer_dom"/>
</dbReference>
<evidence type="ECO:0000256" key="6">
    <source>
        <dbReference type="ARBA" id="ARBA00047941"/>
    </source>
</evidence>
<evidence type="ECO:0000313" key="11">
    <source>
        <dbReference type="Proteomes" id="UP000217771"/>
    </source>
</evidence>
<dbReference type="PANTHER" id="PTHR43675">
    <property type="entry name" value="ARSENITE METHYLTRANSFERASE"/>
    <property type="match status" value="1"/>
</dbReference>
<gene>
    <name evidence="10" type="ORF">CK498_05450</name>
</gene>
<comment type="catalytic activity">
    <reaction evidence="6">
        <text>arsenic triglutathione + [thioredoxin]-dithiol + S-adenosyl-L-methionine + 2 H2O = methylarsonous acid + [thioredoxin]-disulfide + 3 glutathione + S-adenosyl-L-homocysteine + H(+)</text>
        <dbReference type="Rhea" id="RHEA:69460"/>
        <dbReference type="Rhea" id="RHEA-COMP:10698"/>
        <dbReference type="Rhea" id="RHEA-COMP:10700"/>
        <dbReference type="ChEBI" id="CHEBI:15377"/>
        <dbReference type="ChEBI" id="CHEBI:15378"/>
        <dbReference type="ChEBI" id="CHEBI:17826"/>
        <dbReference type="ChEBI" id="CHEBI:29950"/>
        <dbReference type="ChEBI" id="CHEBI:50058"/>
        <dbReference type="ChEBI" id="CHEBI:57856"/>
        <dbReference type="ChEBI" id="CHEBI:57925"/>
        <dbReference type="ChEBI" id="CHEBI:59789"/>
        <dbReference type="ChEBI" id="CHEBI:183640"/>
        <dbReference type="EC" id="2.1.1.137"/>
    </reaction>
</comment>
<dbReference type="SUPFAM" id="SSF53335">
    <property type="entry name" value="S-adenosyl-L-methionine-dependent methyltransferases"/>
    <property type="match status" value="1"/>
</dbReference>
<evidence type="ECO:0000256" key="2">
    <source>
        <dbReference type="ARBA" id="ARBA00022691"/>
    </source>
</evidence>